<evidence type="ECO:0000313" key="1">
    <source>
        <dbReference type="EMBL" id="CAH1252497.1"/>
    </source>
</evidence>
<gene>
    <name evidence="1" type="primary">CHRNB2</name>
    <name evidence="1" type="ORF">BLAG_LOCUS12565</name>
</gene>
<sequence length="235" mass="26169">MFLDTPQVIDFLLQPDAQPTGRAAESEERLVAMLFNTSRYNPLIRPANPPPRYPLPATPSPLPLQQPHISDCLTLYVTAGRAAESEERLVAMLFNTSRYNPLIRPANPPPRSPLPLQQPHISDCLTLYVTAGRAAESEERLVAMLFNTSRYNPLIRPANPPPRSPLPLQQPHISDCLTLYVTAGRAAESEERLVAMLFNTSRYNPLIRPARTVNEVVTVNFRLSISQLISVLISA</sequence>
<dbReference type="EMBL" id="OV696687">
    <property type="protein sequence ID" value="CAH1252497.1"/>
    <property type="molecule type" value="Genomic_DNA"/>
</dbReference>
<dbReference type="Proteomes" id="UP000838412">
    <property type="component" value="Chromosome 2"/>
</dbReference>
<reference evidence="1" key="1">
    <citation type="submission" date="2022-01" db="EMBL/GenBank/DDBJ databases">
        <authorList>
            <person name="Braso-Vives M."/>
        </authorList>
    </citation>
    <scope>NUCLEOTIDE SEQUENCE</scope>
</reference>
<evidence type="ECO:0000313" key="2">
    <source>
        <dbReference type="Proteomes" id="UP000838412"/>
    </source>
</evidence>
<keyword evidence="2" id="KW-1185">Reference proteome</keyword>
<dbReference type="AlphaFoldDB" id="A0A8J9ZG44"/>
<organism evidence="1 2">
    <name type="scientific">Branchiostoma lanceolatum</name>
    <name type="common">Common lancelet</name>
    <name type="synonym">Amphioxus lanceolatum</name>
    <dbReference type="NCBI Taxonomy" id="7740"/>
    <lineage>
        <taxon>Eukaryota</taxon>
        <taxon>Metazoa</taxon>
        <taxon>Chordata</taxon>
        <taxon>Cephalochordata</taxon>
        <taxon>Leptocardii</taxon>
        <taxon>Amphioxiformes</taxon>
        <taxon>Branchiostomatidae</taxon>
        <taxon>Branchiostoma</taxon>
    </lineage>
</organism>
<proteinExistence type="predicted"/>
<accession>A0A8J9ZG44</accession>
<dbReference type="OrthoDB" id="10609776at2759"/>
<protein>
    <submittedName>
        <fullName evidence="1">CHRNB2 protein</fullName>
    </submittedName>
</protein>
<name>A0A8J9ZG44_BRALA</name>